<evidence type="ECO:0000313" key="3">
    <source>
        <dbReference type="Proteomes" id="UP000006247"/>
    </source>
</evidence>
<evidence type="ECO:0000313" key="2">
    <source>
        <dbReference type="EMBL" id="EEG27593.1"/>
    </source>
</evidence>
<reference evidence="2 3" key="1">
    <citation type="submission" date="2009-01" db="EMBL/GenBank/DDBJ databases">
        <authorList>
            <person name="Fulton L."/>
            <person name="Clifton S."/>
            <person name="Chinwalla A.T."/>
            <person name="Mitreva M."/>
            <person name="Sodergren E."/>
            <person name="Weinstock G."/>
            <person name="Clifton S."/>
            <person name="Dooling D.J."/>
            <person name="Fulton B."/>
            <person name="Minx P."/>
            <person name="Pepin K.H."/>
            <person name="Johnson M."/>
            <person name="Bhonagiri V."/>
            <person name="Nash W.E."/>
            <person name="Mardis E.R."/>
            <person name="Wilson R.K."/>
        </authorList>
    </citation>
    <scope>NUCLEOTIDE SEQUENCE [LARGE SCALE GENOMIC DNA]</scope>
    <source>
        <strain evidence="2 3">ATCC 33806</strain>
    </source>
</reference>
<dbReference type="AlphaFoldDB" id="C0E1Q9"/>
<dbReference type="EMBL" id="ACEB01000013">
    <property type="protein sequence ID" value="EEG27593.1"/>
    <property type="molecule type" value="Genomic_DNA"/>
</dbReference>
<proteinExistence type="predicted"/>
<dbReference type="GO" id="GO:0015066">
    <property type="term" value="F:alpha-amylase inhibitor activity"/>
    <property type="evidence" value="ECO:0007669"/>
    <property type="project" value="InterPro"/>
</dbReference>
<organism evidence="2 3">
    <name type="scientific">Corynebacterium matruchotii ATCC 33806</name>
    <dbReference type="NCBI Taxonomy" id="566549"/>
    <lineage>
        <taxon>Bacteria</taxon>
        <taxon>Bacillati</taxon>
        <taxon>Actinomycetota</taxon>
        <taxon>Actinomycetes</taxon>
        <taxon>Mycobacteriales</taxon>
        <taxon>Corynebacteriaceae</taxon>
        <taxon>Corynebacterium</taxon>
    </lineage>
</organism>
<evidence type="ECO:0000256" key="1">
    <source>
        <dbReference type="SAM" id="SignalP"/>
    </source>
</evidence>
<dbReference type="RefSeq" id="WP_005520381.1">
    <property type="nucleotide sequence ID" value="NZ_EQ973328.1"/>
</dbReference>
<comment type="caution">
    <text evidence="2">The sequence shown here is derived from an EMBL/GenBank/DDBJ whole genome shotgun (WGS) entry which is preliminary data.</text>
</comment>
<protein>
    <submittedName>
        <fullName evidence="2">Alpha amylase inhibitor</fullName>
    </submittedName>
</protein>
<keyword evidence="1" id="KW-0732">Signal</keyword>
<name>C0E1Q9_9CORY</name>
<feature type="signal peptide" evidence="1">
    <location>
        <begin position="1"/>
        <end position="29"/>
    </location>
</feature>
<gene>
    <name evidence="2" type="ORF">CORMATOL_00912</name>
</gene>
<dbReference type="HOGENOM" id="CLU_1560379_0_0_11"/>
<dbReference type="Proteomes" id="UP000006247">
    <property type="component" value="Unassembled WGS sequence"/>
</dbReference>
<sequence length="171" mass="18463">MAAMKTRILAALLAGVLPISFSMSAPAMAVGKNSEKTTTAAATVVKTDQKTDTDKDKKITTVEPGQTKEIELAPGESFRFKEGNSAKITFETDKDLSKDGIKLTRAVAPDCVYAQKEWGFIQVYNNCGGNEPIRVTVTMAFMPDSECKPVWPGTRTNISPAWGRITGVVLC</sequence>
<feature type="chain" id="PRO_5002897716" evidence="1">
    <location>
        <begin position="30"/>
        <end position="171"/>
    </location>
</feature>
<dbReference type="InterPro" id="IPR036379">
    <property type="entry name" value="A-amylase_inhib_sf"/>
</dbReference>
<accession>C0E1Q9</accession>
<dbReference type="SUPFAM" id="SSF49498">
    <property type="entry name" value="alpha-Amylase inhibitor tendamistat"/>
    <property type="match status" value="1"/>
</dbReference>
<dbReference type="Gene3D" id="2.60.40.20">
    <property type="entry name" value="Alpha-amylase inhibitor"/>
    <property type="match status" value="1"/>
</dbReference>